<dbReference type="SUPFAM" id="SSF81333">
    <property type="entry name" value="F1F0 ATP synthase subunit C"/>
    <property type="match status" value="1"/>
</dbReference>
<evidence type="ECO:0000256" key="2">
    <source>
        <dbReference type="ARBA" id="ARBA00007296"/>
    </source>
</evidence>
<evidence type="ECO:0000259" key="10">
    <source>
        <dbReference type="Pfam" id="PF00137"/>
    </source>
</evidence>
<evidence type="ECO:0000256" key="3">
    <source>
        <dbReference type="ARBA" id="ARBA00022448"/>
    </source>
</evidence>
<keyword evidence="6 8" id="KW-0406">Ion transport</keyword>
<evidence type="ECO:0000256" key="8">
    <source>
        <dbReference type="RuleBase" id="RU363060"/>
    </source>
</evidence>
<dbReference type="InterPro" id="IPR002379">
    <property type="entry name" value="ATPase_proteolipid_c-like_dom"/>
</dbReference>
<dbReference type="Gene3D" id="1.20.120.610">
    <property type="entry name" value="lithium bound rotor ring of v- atpase"/>
    <property type="match status" value="1"/>
</dbReference>
<sequence>MKRRGALLILALMVLYIAGFALVANAQEAGKPTGAGLGAGLLGVGAGIAIGFGAVGTGIAQSRIGGAAAGVIAERPENFGTMLVLLVIPETLVIFGFVIAFLLYGKI</sequence>
<comment type="caution">
    <text evidence="8">Lacks conserved residue(s) required for the propagation of feature annotation.</text>
</comment>
<evidence type="ECO:0000256" key="7">
    <source>
        <dbReference type="ARBA" id="ARBA00023136"/>
    </source>
</evidence>
<evidence type="ECO:0000256" key="9">
    <source>
        <dbReference type="SAM" id="SignalP"/>
    </source>
</evidence>
<dbReference type="InterPro" id="IPR000245">
    <property type="entry name" value="ATPase_proteolipid_csu"/>
</dbReference>
<dbReference type="EMBL" id="VBAO01000227">
    <property type="protein sequence ID" value="TMI80340.1"/>
    <property type="molecule type" value="Genomic_DNA"/>
</dbReference>
<name>A0A537JA26_9BACT</name>
<dbReference type="Proteomes" id="UP000320048">
    <property type="component" value="Unassembled WGS sequence"/>
</dbReference>
<evidence type="ECO:0000256" key="4">
    <source>
        <dbReference type="ARBA" id="ARBA00022692"/>
    </source>
</evidence>
<dbReference type="PRINTS" id="PR00122">
    <property type="entry name" value="VACATPASE"/>
</dbReference>
<evidence type="ECO:0000313" key="12">
    <source>
        <dbReference type="Proteomes" id="UP000320048"/>
    </source>
</evidence>
<keyword evidence="7 8" id="KW-0472">Membrane</keyword>
<dbReference type="CDD" id="cd18181">
    <property type="entry name" value="ATP-synt_Vo_Ao_c_TtATPase_like"/>
    <property type="match status" value="1"/>
</dbReference>
<comment type="similarity">
    <text evidence="2 8">Belongs to the V-ATPase proteolipid subunit family.</text>
</comment>
<dbReference type="Pfam" id="PF00137">
    <property type="entry name" value="ATP-synt_C"/>
    <property type="match status" value="1"/>
</dbReference>
<evidence type="ECO:0000313" key="11">
    <source>
        <dbReference type="EMBL" id="TMI80340.1"/>
    </source>
</evidence>
<feature type="domain" description="V-ATPase proteolipid subunit C-like" evidence="10">
    <location>
        <begin position="44"/>
        <end position="103"/>
    </location>
</feature>
<keyword evidence="9" id="KW-0732">Signal</keyword>
<keyword evidence="3 8" id="KW-0813">Transport</keyword>
<feature type="signal peptide" evidence="9">
    <location>
        <begin position="1"/>
        <end position="26"/>
    </location>
</feature>
<dbReference type="AlphaFoldDB" id="A0A537JA26"/>
<gene>
    <name evidence="11" type="ORF">E6H04_08815</name>
</gene>
<reference evidence="11 12" key="1">
    <citation type="journal article" date="2019" name="Nat. Microbiol.">
        <title>Mediterranean grassland soil C-N compound turnover is dependent on rainfall and depth, and is mediated by genomically divergent microorganisms.</title>
        <authorList>
            <person name="Diamond S."/>
            <person name="Andeer P.F."/>
            <person name="Li Z."/>
            <person name="Crits-Christoph A."/>
            <person name="Burstein D."/>
            <person name="Anantharaman K."/>
            <person name="Lane K.R."/>
            <person name="Thomas B.C."/>
            <person name="Pan C."/>
            <person name="Northen T.R."/>
            <person name="Banfield J.F."/>
        </authorList>
    </citation>
    <scope>NUCLEOTIDE SEQUENCE [LARGE SCALE GENOMIC DNA]</scope>
    <source>
        <strain evidence="11">NP_7</strain>
    </source>
</reference>
<dbReference type="GO" id="GO:0046961">
    <property type="term" value="F:proton-transporting ATPase activity, rotational mechanism"/>
    <property type="evidence" value="ECO:0007669"/>
    <property type="project" value="InterPro"/>
</dbReference>
<dbReference type="GO" id="GO:0033179">
    <property type="term" value="C:proton-transporting V-type ATPase, V0 domain"/>
    <property type="evidence" value="ECO:0007669"/>
    <property type="project" value="InterPro"/>
</dbReference>
<feature type="transmembrane region" description="Helical" evidence="8">
    <location>
        <begin position="36"/>
        <end position="60"/>
    </location>
</feature>
<keyword evidence="5 8" id="KW-1133">Transmembrane helix</keyword>
<protein>
    <submittedName>
        <fullName evidence="11">V-type ATP synthase subunit K</fullName>
    </submittedName>
</protein>
<dbReference type="InterPro" id="IPR035921">
    <property type="entry name" value="F/V-ATP_Csub_sf"/>
</dbReference>
<comment type="caution">
    <text evidence="11">The sequence shown here is derived from an EMBL/GenBank/DDBJ whole genome shotgun (WGS) entry which is preliminary data.</text>
</comment>
<keyword evidence="4 8" id="KW-0812">Transmembrane</keyword>
<evidence type="ECO:0000256" key="5">
    <source>
        <dbReference type="ARBA" id="ARBA00022989"/>
    </source>
</evidence>
<organism evidence="11 12">
    <name type="scientific">Candidatus Segetimicrobium genomatis</name>
    <dbReference type="NCBI Taxonomy" id="2569760"/>
    <lineage>
        <taxon>Bacteria</taxon>
        <taxon>Bacillati</taxon>
        <taxon>Candidatus Sysuimicrobiota</taxon>
        <taxon>Candidatus Sysuimicrobiia</taxon>
        <taxon>Candidatus Sysuimicrobiales</taxon>
        <taxon>Candidatus Segetimicrobiaceae</taxon>
        <taxon>Candidatus Segetimicrobium</taxon>
    </lineage>
</organism>
<proteinExistence type="inferred from homology"/>
<evidence type="ECO:0000256" key="1">
    <source>
        <dbReference type="ARBA" id="ARBA00004141"/>
    </source>
</evidence>
<feature type="transmembrane region" description="Helical" evidence="8">
    <location>
        <begin position="81"/>
        <end position="104"/>
    </location>
</feature>
<accession>A0A537JA26</accession>
<feature type="chain" id="PRO_5022185174" evidence="9">
    <location>
        <begin position="27"/>
        <end position="107"/>
    </location>
</feature>
<evidence type="ECO:0000256" key="6">
    <source>
        <dbReference type="ARBA" id="ARBA00023065"/>
    </source>
</evidence>
<comment type="subcellular location">
    <subcellularLocation>
        <location evidence="1">Membrane</location>
        <topology evidence="1">Multi-pass membrane protein</topology>
    </subcellularLocation>
</comment>